<sequence length="126" mass="14876">MLTSIKPDLKDFLEKLNRVNFGDIAYRLIQREGWSLEQATTSIEEYRRFLVLCYLYSDRRLVPTQNVDMVWHEAIIHTEKYQKTCLELFGYIVHHYPDVGTSDGENHQAIDTAFAETCQLMDKHFT</sequence>
<dbReference type="AlphaFoldDB" id="A0A2T1C0X8"/>
<dbReference type="EMBL" id="PVWJ01000084">
    <property type="protein sequence ID" value="PSB01854.1"/>
    <property type="molecule type" value="Genomic_DNA"/>
</dbReference>
<organism evidence="1 2">
    <name type="scientific">Merismopedia glauca CCAP 1448/3</name>
    <dbReference type="NCBI Taxonomy" id="1296344"/>
    <lineage>
        <taxon>Bacteria</taxon>
        <taxon>Bacillati</taxon>
        <taxon>Cyanobacteriota</taxon>
        <taxon>Cyanophyceae</taxon>
        <taxon>Synechococcales</taxon>
        <taxon>Merismopediaceae</taxon>
        <taxon>Merismopedia</taxon>
    </lineage>
</organism>
<dbReference type="RefSeq" id="WP_106289682.1">
    <property type="nucleotide sequence ID" value="NZ_CAWNTC010000112.1"/>
</dbReference>
<dbReference type="Proteomes" id="UP000238762">
    <property type="component" value="Unassembled WGS sequence"/>
</dbReference>
<gene>
    <name evidence="1" type="ORF">C7B64_16110</name>
</gene>
<reference evidence="1 2" key="2">
    <citation type="submission" date="2018-03" db="EMBL/GenBank/DDBJ databases">
        <title>The ancient ancestry and fast evolution of plastids.</title>
        <authorList>
            <person name="Moore K.R."/>
            <person name="Magnabosco C."/>
            <person name="Momper L."/>
            <person name="Gold D.A."/>
            <person name="Bosak T."/>
            <person name="Fournier G.P."/>
        </authorList>
    </citation>
    <scope>NUCLEOTIDE SEQUENCE [LARGE SCALE GENOMIC DNA]</scope>
    <source>
        <strain evidence="1 2">CCAP 1448/3</strain>
    </source>
</reference>
<keyword evidence="2" id="KW-1185">Reference proteome</keyword>
<protein>
    <recommendedName>
        <fullName evidence="3">Glycine-rich domain-containing protein-like</fullName>
    </recommendedName>
</protein>
<proteinExistence type="predicted"/>
<name>A0A2T1C0X8_9CYAN</name>
<evidence type="ECO:0008006" key="3">
    <source>
        <dbReference type="Google" id="ProtNLM"/>
    </source>
</evidence>
<comment type="caution">
    <text evidence="1">The sequence shown here is derived from an EMBL/GenBank/DDBJ whole genome shotgun (WGS) entry which is preliminary data.</text>
</comment>
<evidence type="ECO:0000313" key="1">
    <source>
        <dbReference type="EMBL" id="PSB01854.1"/>
    </source>
</evidence>
<dbReference type="OrthoDB" id="278697at2"/>
<reference evidence="1 2" key="1">
    <citation type="submission" date="2018-02" db="EMBL/GenBank/DDBJ databases">
        <authorList>
            <person name="Cohen D.B."/>
            <person name="Kent A.D."/>
        </authorList>
    </citation>
    <scope>NUCLEOTIDE SEQUENCE [LARGE SCALE GENOMIC DNA]</scope>
    <source>
        <strain evidence="1 2">CCAP 1448/3</strain>
    </source>
</reference>
<accession>A0A2T1C0X8</accession>
<evidence type="ECO:0000313" key="2">
    <source>
        <dbReference type="Proteomes" id="UP000238762"/>
    </source>
</evidence>